<dbReference type="PROSITE" id="PS00636">
    <property type="entry name" value="DNAJ_1"/>
    <property type="match status" value="1"/>
</dbReference>
<dbReference type="PROSITE" id="PS50076">
    <property type="entry name" value="DNAJ_2"/>
    <property type="match status" value="1"/>
</dbReference>
<evidence type="ECO:0000256" key="3">
    <source>
        <dbReference type="ARBA" id="ARBA00022490"/>
    </source>
</evidence>
<dbReference type="KEGG" id="clus:A9F13_13g02046"/>
<protein>
    <submittedName>
        <fullName evidence="8">U2-type spliceosomal complex subunit</fullName>
    </submittedName>
</protein>
<dbReference type="InterPro" id="IPR052094">
    <property type="entry name" value="Pre-mRNA-splicing_ERAD"/>
</dbReference>
<reference evidence="8 9" key="1">
    <citation type="submission" date="2017-04" db="EMBL/GenBank/DDBJ databases">
        <title>Draft genome of the yeast Clavispora lusitaniae type strain CBS 6936.</title>
        <authorList>
            <person name="Durrens P."/>
            <person name="Klopp C."/>
            <person name="Biteau N."/>
            <person name="Fitton-Ouhabi V."/>
            <person name="Dementhon K."/>
            <person name="Accoceberry I."/>
            <person name="Sherman D.J."/>
            <person name="Noel T."/>
        </authorList>
    </citation>
    <scope>NUCLEOTIDE SEQUENCE [LARGE SCALE GENOMIC DNA]</scope>
    <source>
        <strain evidence="8 9">CBS 6936</strain>
    </source>
</reference>
<dbReference type="EMBL" id="LYUB02000013">
    <property type="protein sequence ID" value="OVF07483.1"/>
    <property type="molecule type" value="Genomic_DNA"/>
</dbReference>
<sequence>MESITSGSLDIYEEFGVPENASSREITKRYRTLALKYHPDKNPTKEARDKFDLVSLIYSVLIDSQLRHHYDNVRKNLIRHIGVSEETSQQIRKFREELEKAEAAGKAQRKNPKNSSGDIQLEQLRLEGLEYRRHFQQKHASTPGYVSFRELISDGPFTHFSEADPCTKVTVRWKYKSEAQIDDGLLQEIMSRFGNVLSGCVDKCDGSYCQGTVVFESDEAASEAVHHDYRKSATLWDGTRVRKLASLLRECKLQLASSYENEYAESLIRQLAH</sequence>
<evidence type="ECO:0000313" key="8">
    <source>
        <dbReference type="EMBL" id="OVF07483.1"/>
    </source>
</evidence>
<dbReference type="InterPro" id="IPR018253">
    <property type="entry name" value="DnaJ_domain_CS"/>
</dbReference>
<name>A0AA91PYR6_CLALS</name>
<proteinExistence type="predicted"/>
<dbReference type="Pfam" id="PF00226">
    <property type="entry name" value="DnaJ"/>
    <property type="match status" value="1"/>
</dbReference>
<gene>
    <name evidence="8" type="ORF">A9F13_13g02046</name>
</gene>
<dbReference type="SUPFAM" id="SSF46565">
    <property type="entry name" value="Chaperone J-domain"/>
    <property type="match status" value="1"/>
</dbReference>
<feature type="coiled-coil region" evidence="6">
    <location>
        <begin position="84"/>
        <end position="111"/>
    </location>
</feature>
<comment type="caution">
    <text evidence="8">The sequence shown here is derived from an EMBL/GenBank/DDBJ whole genome shotgun (WGS) entry which is preliminary data.</text>
</comment>
<dbReference type="InterPro" id="IPR012677">
    <property type="entry name" value="Nucleotide-bd_a/b_plait_sf"/>
</dbReference>
<evidence type="ECO:0000259" key="7">
    <source>
        <dbReference type="PROSITE" id="PS50076"/>
    </source>
</evidence>
<dbReference type="Gene3D" id="3.30.70.330">
    <property type="match status" value="1"/>
</dbReference>
<dbReference type="InterPro" id="IPR001623">
    <property type="entry name" value="DnaJ_domain"/>
</dbReference>
<dbReference type="PANTHER" id="PTHR44313:SF1">
    <property type="entry name" value="DNAJ HOMOLOG SUBFAMILY C MEMBER 17"/>
    <property type="match status" value="1"/>
</dbReference>
<dbReference type="PANTHER" id="PTHR44313">
    <property type="entry name" value="DNAJ HOMOLOG SUBFAMILY C MEMBER 17"/>
    <property type="match status" value="1"/>
</dbReference>
<dbReference type="GO" id="GO:0005737">
    <property type="term" value="C:cytoplasm"/>
    <property type="evidence" value="ECO:0007669"/>
    <property type="project" value="UniProtKB-SubCell"/>
</dbReference>
<keyword evidence="5" id="KW-0539">Nucleus</keyword>
<keyword evidence="6" id="KW-0175">Coiled coil</keyword>
<dbReference type="SMART" id="SM00271">
    <property type="entry name" value="DnaJ"/>
    <property type="match status" value="1"/>
</dbReference>
<dbReference type="Gene3D" id="1.10.287.110">
    <property type="entry name" value="DnaJ domain"/>
    <property type="match status" value="1"/>
</dbReference>
<dbReference type="PRINTS" id="PR00625">
    <property type="entry name" value="JDOMAIN"/>
</dbReference>
<dbReference type="InterPro" id="IPR036869">
    <property type="entry name" value="J_dom_sf"/>
</dbReference>
<evidence type="ECO:0000256" key="6">
    <source>
        <dbReference type="SAM" id="Coils"/>
    </source>
</evidence>
<evidence type="ECO:0000256" key="4">
    <source>
        <dbReference type="ARBA" id="ARBA00023186"/>
    </source>
</evidence>
<dbReference type="Proteomes" id="UP000195602">
    <property type="component" value="Unassembled WGS sequence"/>
</dbReference>
<evidence type="ECO:0000256" key="2">
    <source>
        <dbReference type="ARBA" id="ARBA00004496"/>
    </source>
</evidence>
<keyword evidence="3" id="KW-0963">Cytoplasm</keyword>
<dbReference type="GO" id="GO:0000390">
    <property type="term" value="P:spliceosomal complex disassembly"/>
    <property type="evidence" value="ECO:0007669"/>
    <property type="project" value="TreeGrafter"/>
</dbReference>
<keyword evidence="4" id="KW-0143">Chaperone</keyword>
<organism evidence="8 9">
    <name type="scientific">Clavispora lusitaniae</name>
    <name type="common">Candida lusitaniae</name>
    <dbReference type="NCBI Taxonomy" id="36911"/>
    <lineage>
        <taxon>Eukaryota</taxon>
        <taxon>Fungi</taxon>
        <taxon>Dikarya</taxon>
        <taxon>Ascomycota</taxon>
        <taxon>Saccharomycotina</taxon>
        <taxon>Pichiomycetes</taxon>
        <taxon>Metschnikowiaceae</taxon>
        <taxon>Clavispora</taxon>
    </lineage>
</organism>
<feature type="domain" description="J" evidence="7">
    <location>
        <begin position="10"/>
        <end position="74"/>
    </location>
</feature>
<comment type="subcellular location">
    <subcellularLocation>
        <location evidence="2">Cytoplasm</location>
    </subcellularLocation>
    <subcellularLocation>
        <location evidence="1">Nucleus</location>
    </subcellularLocation>
</comment>
<dbReference type="AlphaFoldDB" id="A0AA91PYR6"/>
<evidence type="ECO:0000256" key="5">
    <source>
        <dbReference type="ARBA" id="ARBA00023242"/>
    </source>
</evidence>
<accession>A0AA91PYR6</accession>
<dbReference type="CDD" id="cd06257">
    <property type="entry name" value="DnaJ"/>
    <property type="match status" value="1"/>
</dbReference>
<evidence type="ECO:0000256" key="1">
    <source>
        <dbReference type="ARBA" id="ARBA00004123"/>
    </source>
</evidence>
<evidence type="ECO:0000313" key="9">
    <source>
        <dbReference type="Proteomes" id="UP000195602"/>
    </source>
</evidence>
<dbReference type="GO" id="GO:0005681">
    <property type="term" value="C:spliceosomal complex"/>
    <property type="evidence" value="ECO:0007669"/>
    <property type="project" value="TreeGrafter"/>
</dbReference>